<proteinExistence type="predicted"/>
<evidence type="ECO:0000313" key="1">
    <source>
        <dbReference type="EMBL" id="MFB6491444.1"/>
    </source>
</evidence>
<dbReference type="Proteomes" id="UP000033636">
    <property type="component" value="Unassembled WGS sequence"/>
</dbReference>
<comment type="caution">
    <text evidence="1">The sequence shown here is derived from an EMBL/GenBank/DDBJ whole genome shotgun (WGS) entry which is preliminary data.</text>
</comment>
<accession>A0ACC6V318</accession>
<sequence length="79" mass="9161">MYWVLMNEPQKRILVTGNAVEVDELKEAGWDVVYEADSWDEAYEAALELGGEDYLIEWYIEDEVKSYRAARRAAAVNSR</sequence>
<evidence type="ECO:0000313" key="2">
    <source>
        <dbReference type="Proteomes" id="UP000033636"/>
    </source>
</evidence>
<organism evidence="1 2">
    <name type="scientific">Thermoproteus sp. AZ2</name>
    <dbReference type="NCBI Taxonomy" id="1609232"/>
    <lineage>
        <taxon>Archaea</taxon>
        <taxon>Thermoproteota</taxon>
        <taxon>Thermoprotei</taxon>
        <taxon>Thermoproteales</taxon>
        <taxon>Thermoproteaceae</taxon>
        <taxon>Thermoproteus</taxon>
    </lineage>
</organism>
<gene>
    <name evidence="1" type="ORF">TU35_009490</name>
</gene>
<name>A0ACC6V318_9CREN</name>
<dbReference type="EMBL" id="JZWT02000035">
    <property type="protein sequence ID" value="MFB6491444.1"/>
    <property type="molecule type" value="Genomic_DNA"/>
</dbReference>
<protein>
    <submittedName>
        <fullName evidence="1">Uncharacterized protein</fullName>
    </submittedName>
</protein>
<reference evidence="1" key="1">
    <citation type="submission" date="2024-07" db="EMBL/GenBank/DDBJ databases">
        <title>Metagenome and Metagenome-Assembled Genomes of Archaea from a hot spring from the geothermal field of Los Azufres, Mexico.</title>
        <authorList>
            <person name="Marin-Paredes R."/>
            <person name="Martinez-Romero E."/>
            <person name="Servin-Garciduenas L.E."/>
        </authorList>
    </citation>
    <scope>NUCLEOTIDE SEQUENCE</scope>
</reference>